<dbReference type="Pfam" id="PF22514">
    <property type="entry name" value="EXPB1_D1"/>
    <property type="match status" value="1"/>
</dbReference>
<dbReference type="InterPro" id="IPR036908">
    <property type="entry name" value="RlpA-like_sf"/>
</dbReference>
<dbReference type="OrthoDB" id="5823761at2759"/>
<keyword evidence="1" id="KW-0732">Signal</keyword>
<feature type="chain" id="PRO_5002204741" evidence="1">
    <location>
        <begin position="18"/>
        <end position="206"/>
    </location>
</feature>
<dbReference type="PROSITE" id="PS50842">
    <property type="entry name" value="EXPANSIN_EG45"/>
    <property type="match status" value="1"/>
</dbReference>
<dbReference type="InterPro" id="IPR007112">
    <property type="entry name" value="Expansin/allergen_DPBB_dom"/>
</dbReference>
<dbReference type="GO" id="GO:0016787">
    <property type="term" value="F:hydrolase activity"/>
    <property type="evidence" value="ECO:0007669"/>
    <property type="project" value="UniProtKB-KW"/>
</dbReference>
<evidence type="ECO:0000313" key="4">
    <source>
        <dbReference type="Proteomes" id="UP000054279"/>
    </source>
</evidence>
<organism evidence="3 4">
    <name type="scientific">Sphaerobolus stellatus (strain SS14)</name>
    <dbReference type="NCBI Taxonomy" id="990650"/>
    <lineage>
        <taxon>Eukaryota</taxon>
        <taxon>Fungi</taxon>
        <taxon>Dikarya</taxon>
        <taxon>Basidiomycota</taxon>
        <taxon>Agaricomycotina</taxon>
        <taxon>Agaricomycetes</taxon>
        <taxon>Phallomycetidae</taxon>
        <taxon>Geastrales</taxon>
        <taxon>Sphaerobolaceae</taxon>
        <taxon>Sphaerobolus</taxon>
    </lineage>
</organism>
<dbReference type="Proteomes" id="UP000054279">
    <property type="component" value="Unassembled WGS sequence"/>
</dbReference>
<keyword evidence="4" id="KW-1185">Reference proteome</keyword>
<dbReference type="AlphaFoldDB" id="A0A0C9UDR0"/>
<accession>A0A0C9UDR0</accession>
<dbReference type="HOGENOM" id="CLU_064531_1_0_1"/>
<reference evidence="3 4" key="1">
    <citation type="submission" date="2014-06" db="EMBL/GenBank/DDBJ databases">
        <title>Evolutionary Origins and Diversification of the Mycorrhizal Mutualists.</title>
        <authorList>
            <consortium name="DOE Joint Genome Institute"/>
            <consortium name="Mycorrhizal Genomics Consortium"/>
            <person name="Kohler A."/>
            <person name="Kuo A."/>
            <person name="Nagy L.G."/>
            <person name="Floudas D."/>
            <person name="Copeland A."/>
            <person name="Barry K.W."/>
            <person name="Cichocki N."/>
            <person name="Veneault-Fourrey C."/>
            <person name="LaButti K."/>
            <person name="Lindquist E.A."/>
            <person name="Lipzen A."/>
            <person name="Lundell T."/>
            <person name="Morin E."/>
            <person name="Murat C."/>
            <person name="Riley R."/>
            <person name="Ohm R."/>
            <person name="Sun H."/>
            <person name="Tunlid A."/>
            <person name="Henrissat B."/>
            <person name="Grigoriev I.V."/>
            <person name="Hibbett D.S."/>
            <person name="Martin F."/>
        </authorList>
    </citation>
    <scope>NUCLEOTIDE SEQUENCE [LARGE SCALE GENOMIC DNA]</scope>
    <source>
        <strain evidence="3 4">SS14</strain>
    </source>
</reference>
<dbReference type="EMBL" id="KN837736">
    <property type="protein sequence ID" value="KIJ23275.1"/>
    <property type="molecule type" value="Genomic_DNA"/>
</dbReference>
<gene>
    <name evidence="3" type="ORF">M422DRAFT_276186</name>
</gene>
<sequence>MSRSMIFFASLLALTSATTLPLVDRATGGYVQNPSGTASFTMYSGCGSPACGISARSGFTAAISQLAFGSGPGLGAGDACGRCFALTGKADPYSPAYTGPFKTVVVKVTDLCPVSGNQEWCGQTTSNQNNQHGAAVHFDLCEDTGASGAFFPSGHGALTGSFTEVSCSQWSGSDGSQLWNGACLSGESAGLWPSAVGCGNKGTAPS</sequence>
<dbReference type="CDD" id="cd22278">
    <property type="entry name" value="DPBB_GH45_endoglucanase"/>
    <property type="match status" value="1"/>
</dbReference>
<name>A0A0C9UDR0_SPHS4</name>
<dbReference type="Gene3D" id="2.40.40.10">
    <property type="entry name" value="RlpA-like domain"/>
    <property type="match status" value="1"/>
</dbReference>
<protein>
    <submittedName>
        <fullName evidence="3">Glycoside hydrolase family 45 protein</fullName>
    </submittedName>
</protein>
<feature type="signal peptide" evidence="1">
    <location>
        <begin position="1"/>
        <end position="17"/>
    </location>
</feature>
<feature type="domain" description="Expansin-like EG45" evidence="2">
    <location>
        <begin position="48"/>
        <end position="172"/>
    </location>
</feature>
<evidence type="ECO:0000259" key="2">
    <source>
        <dbReference type="PROSITE" id="PS50842"/>
    </source>
</evidence>
<keyword evidence="3" id="KW-0378">Hydrolase</keyword>
<evidence type="ECO:0000256" key="1">
    <source>
        <dbReference type="SAM" id="SignalP"/>
    </source>
</evidence>
<evidence type="ECO:0000313" key="3">
    <source>
        <dbReference type="EMBL" id="KIJ23275.1"/>
    </source>
</evidence>
<proteinExistence type="predicted"/>
<dbReference type="SUPFAM" id="SSF50685">
    <property type="entry name" value="Barwin-like endoglucanases"/>
    <property type="match status" value="1"/>
</dbReference>